<organism evidence="2 3">
    <name type="scientific">Auricularia subglabra (strain TFB-10046 / SS5)</name>
    <name type="common">White-rot fungus</name>
    <name type="synonym">Auricularia delicata (strain TFB10046)</name>
    <dbReference type="NCBI Taxonomy" id="717982"/>
    <lineage>
        <taxon>Eukaryota</taxon>
        <taxon>Fungi</taxon>
        <taxon>Dikarya</taxon>
        <taxon>Basidiomycota</taxon>
        <taxon>Agaricomycotina</taxon>
        <taxon>Agaricomycetes</taxon>
        <taxon>Auriculariales</taxon>
        <taxon>Auriculariaceae</taxon>
        <taxon>Auricularia</taxon>
    </lineage>
</organism>
<dbReference type="KEGG" id="adl:AURDEDRAFT_92431"/>
<dbReference type="OMA" id="PHDISHE"/>
<dbReference type="EMBL" id="JH687845">
    <property type="protein sequence ID" value="EJD37226.1"/>
    <property type="molecule type" value="Genomic_DNA"/>
</dbReference>
<dbReference type="InParanoid" id="J0WU66"/>
<evidence type="ECO:0000313" key="2">
    <source>
        <dbReference type="EMBL" id="EJD37226.1"/>
    </source>
</evidence>
<dbReference type="AlphaFoldDB" id="J0WU66"/>
<feature type="chain" id="PRO_5003741041" description="Malate dehydrogenase" evidence="1">
    <location>
        <begin position="26"/>
        <end position="220"/>
    </location>
</feature>
<keyword evidence="1" id="KW-0732">Signal</keyword>
<dbReference type="InterPro" id="IPR021851">
    <property type="entry name" value="DUF3455"/>
</dbReference>
<proteinExistence type="predicted"/>
<dbReference type="PANTHER" id="PTHR35567:SF1">
    <property type="entry name" value="CONSERVED FUNGAL PROTEIN (AFU_ORTHOLOGUE AFUA_1G14230)"/>
    <property type="match status" value="1"/>
</dbReference>
<keyword evidence="3" id="KW-1185">Reference proteome</keyword>
<evidence type="ECO:0000313" key="3">
    <source>
        <dbReference type="Proteomes" id="UP000006514"/>
    </source>
</evidence>
<evidence type="ECO:0000256" key="1">
    <source>
        <dbReference type="SAM" id="SignalP"/>
    </source>
</evidence>
<dbReference type="Proteomes" id="UP000006514">
    <property type="component" value="Unassembled WGS sequence"/>
</dbReference>
<dbReference type="PANTHER" id="PTHR35567">
    <property type="entry name" value="MALATE DEHYDROGENASE (AFU_ORTHOLOGUE AFUA_2G13800)"/>
    <property type="match status" value="1"/>
</dbReference>
<gene>
    <name evidence="2" type="ORF">AURDEDRAFT_92431</name>
</gene>
<accession>J0WU66</accession>
<protein>
    <recommendedName>
        <fullName evidence="4">Malate dehydrogenase</fullName>
    </recommendedName>
</protein>
<sequence length="220" mass="22818">MRVAAAASASLFALAALASPHVSHCDVSKLSLPLPNGTTALTPPAQAGTKLKYVAVGLGVQNYTCGASGTYAYAGAVANLYDISCLGRSPLFPYIQEIAYALAEAGPKADNVLDKVLGGARLKLGEHYFVTSPSGSGISPKFDFTKAMHSSSAYVLAAKAGNMAAPTGPADVDWLQLNDVQGELAKSVYRVQTRGGQPAATCATGQFSSVPYAAQYWFYV</sequence>
<dbReference type="OrthoDB" id="1859733at2759"/>
<name>J0WU66_AURST</name>
<reference evidence="3" key="1">
    <citation type="journal article" date="2012" name="Science">
        <title>The Paleozoic origin of enzymatic lignin decomposition reconstructed from 31 fungal genomes.</title>
        <authorList>
            <person name="Floudas D."/>
            <person name="Binder M."/>
            <person name="Riley R."/>
            <person name="Barry K."/>
            <person name="Blanchette R.A."/>
            <person name="Henrissat B."/>
            <person name="Martinez A.T."/>
            <person name="Otillar R."/>
            <person name="Spatafora J.W."/>
            <person name="Yadav J.S."/>
            <person name="Aerts A."/>
            <person name="Benoit I."/>
            <person name="Boyd A."/>
            <person name="Carlson A."/>
            <person name="Copeland A."/>
            <person name="Coutinho P.M."/>
            <person name="de Vries R.P."/>
            <person name="Ferreira P."/>
            <person name="Findley K."/>
            <person name="Foster B."/>
            <person name="Gaskell J."/>
            <person name="Glotzer D."/>
            <person name="Gorecki P."/>
            <person name="Heitman J."/>
            <person name="Hesse C."/>
            <person name="Hori C."/>
            <person name="Igarashi K."/>
            <person name="Jurgens J.A."/>
            <person name="Kallen N."/>
            <person name="Kersten P."/>
            <person name="Kohler A."/>
            <person name="Kuees U."/>
            <person name="Kumar T.K.A."/>
            <person name="Kuo A."/>
            <person name="LaButti K."/>
            <person name="Larrondo L.F."/>
            <person name="Lindquist E."/>
            <person name="Ling A."/>
            <person name="Lombard V."/>
            <person name="Lucas S."/>
            <person name="Lundell T."/>
            <person name="Martin R."/>
            <person name="McLaughlin D.J."/>
            <person name="Morgenstern I."/>
            <person name="Morin E."/>
            <person name="Murat C."/>
            <person name="Nagy L.G."/>
            <person name="Nolan M."/>
            <person name="Ohm R.A."/>
            <person name="Patyshakuliyeva A."/>
            <person name="Rokas A."/>
            <person name="Ruiz-Duenas F.J."/>
            <person name="Sabat G."/>
            <person name="Salamov A."/>
            <person name="Samejima M."/>
            <person name="Schmutz J."/>
            <person name="Slot J.C."/>
            <person name="St John F."/>
            <person name="Stenlid J."/>
            <person name="Sun H."/>
            <person name="Sun S."/>
            <person name="Syed K."/>
            <person name="Tsang A."/>
            <person name="Wiebenga A."/>
            <person name="Young D."/>
            <person name="Pisabarro A."/>
            <person name="Eastwood D.C."/>
            <person name="Martin F."/>
            <person name="Cullen D."/>
            <person name="Grigoriev I.V."/>
            <person name="Hibbett D.S."/>
        </authorList>
    </citation>
    <scope>NUCLEOTIDE SEQUENCE [LARGE SCALE GENOMIC DNA]</scope>
    <source>
        <strain evidence="3">TFB10046</strain>
    </source>
</reference>
<dbReference type="eggNOG" id="ENOG502S85Z">
    <property type="taxonomic scope" value="Eukaryota"/>
</dbReference>
<feature type="signal peptide" evidence="1">
    <location>
        <begin position="1"/>
        <end position="25"/>
    </location>
</feature>
<dbReference type="Pfam" id="PF11937">
    <property type="entry name" value="DUF3455"/>
    <property type="match status" value="1"/>
</dbReference>
<evidence type="ECO:0008006" key="4">
    <source>
        <dbReference type="Google" id="ProtNLM"/>
    </source>
</evidence>